<comment type="caution">
    <text evidence="6">The sequence shown here is derived from an EMBL/GenBank/DDBJ whole genome shotgun (WGS) entry which is preliminary data.</text>
</comment>
<dbReference type="InterPro" id="IPR036390">
    <property type="entry name" value="WH_DNA-bd_sf"/>
</dbReference>
<dbReference type="PROSITE" id="PS51063">
    <property type="entry name" value="HTH_CRP_2"/>
    <property type="match status" value="1"/>
</dbReference>
<keyword evidence="2" id="KW-0238">DNA-binding</keyword>
<dbReference type="InterPro" id="IPR018490">
    <property type="entry name" value="cNMP-bd_dom_sf"/>
</dbReference>
<feature type="domain" description="HTH crp-type" evidence="5">
    <location>
        <begin position="150"/>
        <end position="223"/>
    </location>
</feature>
<keyword evidence="7" id="KW-1185">Reference proteome</keyword>
<dbReference type="Gene3D" id="1.10.10.10">
    <property type="entry name" value="Winged helix-like DNA-binding domain superfamily/Winged helix DNA-binding domain"/>
    <property type="match status" value="1"/>
</dbReference>
<name>A0ABV7KDK9_9HYPH</name>
<evidence type="ECO:0000259" key="4">
    <source>
        <dbReference type="PROSITE" id="PS50042"/>
    </source>
</evidence>
<feature type="domain" description="Cyclic nucleotide-binding" evidence="4">
    <location>
        <begin position="16"/>
        <end position="125"/>
    </location>
</feature>
<reference evidence="7" key="1">
    <citation type="journal article" date="2019" name="Int. J. Syst. Evol. Microbiol.">
        <title>The Global Catalogue of Microorganisms (GCM) 10K type strain sequencing project: providing services to taxonomists for standard genome sequencing and annotation.</title>
        <authorList>
            <consortium name="The Broad Institute Genomics Platform"/>
            <consortium name="The Broad Institute Genome Sequencing Center for Infectious Disease"/>
            <person name="Wu L."/>
            <person name="Ma J."/>
        </authorList>
    </citation>
    <scope>NUCLEOTIDE SEQUENCE [LARGE SCALE GENOMIC DNA]</scope>
    <source>
        <strain evidence="7">KCTC 52165</strain>
    </source>
</reference>
<dbReference type="Gene3D" id="2.60.120.10">
    <property type="entry name" value="Jelly Rolls"/>
    <property type="match status" value="1"/>
</dbReference>
<dbReference type="PANTHER" id="PTHR24567">
    <property type="entry name" value="CRP FAMILY TRANSCRIPTIONAL REGULATORY PROTEIN"/>
    <property type="match status" value="1"/>
</dbReference>
<sequence length="233" mass="25846">MVGGQADLNILAATEIFRFLPVETVEEARSLAVRKRIAKRTVLYHQGDAADTFYVVIVGRLRAIQTAPDGSQIALRYLGPGELAGYAALSGIPTYPGTVTAVEDTHLFSWSAHTIRQLMGKHAQIAINALAVLGTRYQETQTRLRELSTETVERRIAHTLMRLAQQAGRRTAQGIEICFPLSRQDFAELAGTTLHTVSRTLSAWEKDGIVSSTHRYIVIHRPDVLEQLREDTL</sequence>
<dbReference type="Proteomes" id="UP001595583">
    <property type="component" value="Unassembled WGS sequence"/>
</dbReference>
<dbReference type="SMART" id="SM00100">
    <property type="entry name" value="cNMP"/>
    <property type="match status" value="1"/>
</dbReference>
<accession>A0ABV7KDK9</accession>
<evidence type="ECO:0000313" key="6">
    <source>
        <dbReference type="EMBL" id="MFC3206543.1"/>
    </source>
</evidence>
<dbReference type="CDD" id="cd00092">
    <property type="entry name" value="HTH_CRP"/>
    <property type="match status" value="1"/>
</dbReference>
<organism evidence="6 7">
    <name type="scientific">Aquamicrobium soli</name>
    <dbReference type="NCBI Taxonomy" id="1811518"/>
    <lineage>
        <taxon>Bacteria</taxon>
        <taxon>Pseudomonadati</taxon>
        <taxon>Pseudomonadota</taxon>
        <taxon>Alphaproteobacteria</taxon>
        <taxon>Hyphomicrobiales</taxon>
        <taxon>Phyllobacteriaceae</taxon>
        <taxon>Aquamicrobium</taxon>
    </lineage>
</organism>
<evidence type="ECO:0000256" key="1">
    <source>
        <dbReference type="ARBA" id="ARBA00023015"/>
    </source>
</evidence>
<dbReference type="SUPFAM" id="SSF46785">
    <property type="entry name" value="Winged helix' DNA-binding domain"/>
    <property type="match status" value="1"/>
</dbReference>
<evidence type="ECO:0000259" key="5">
    <source>
        <dbReference type="PROSITE" id="PS51063"/>
    </source>
</evidence>
<dbReference type="EMBL" id="JBHRTK010000012">
    <property type="protein sequence ID" value="MFC3206543.1"/>
    <property type="molecule type" value="Genomic_DNA"/>
</dbReference>
<dbReference type="InterPro" id="IPR014710">
    <property type="entry name" value="RmlC-like_jellyroll"/>
</dbReference>
<dbReference type="SMART" id="SM00419">
    <property type="entry name" value="HTH_CRP"/>
    <property type="match status" value="1"/>
</dbReference>
<dbReference type="Pfam" id="PF00027">
    <property type="entry name" value="cNMP_binding"/>
    <property type="match status" value="1"/>
</dbReference>
<dbReference type="PROSITE" id="PS50042">
    <property type="entry name" value="CNMP_BINDING_3"/>
    <property type="match status" value="1"/>
</dbReference>
<evidence type="ECO:0000256" key="2">
    <source>
        <dbReference type="ARBA" id="ARBA00023125"/>
    </source>
</evidence>
<dbReference type="InterPro" id="IPR036388">
    <property type="entry name" value="WH-like_DNA-bd_sf"/>
</dbReference>
<dbReference type="PANTHER" id="PTHR24567:SF28">
    <property type="entry name" value="LISTERIOLYSIN REGULATORY PROTEIN"/>
    <property type="match status" value="1"/>
</dbReference>
<keyword evidence="3" id="KW-0804">Transcription</keyword>
<dbReference type="PRINTS" id="PR00034">
    <property type="entry name" value="HTHCRP"/>
</dbReference>
<keyword evidence="1" id="KW-0805">Transcription regulation</keyword>
<proteinExistence type="predicted"/>
<dbReference type="InterPro" id="IPR000595">
    <property type="entry name" value="cNMP-bd_dom"/>
</dbReference>
<evidence type="ECO:0000313" key="7">
    <source>
        <dbReference type="Proteomes" id="UP001595583"/>
    </source>
</evidence>
<dbReference type="RefSeq" id="WP_378220359.1">
    <property type="nucleotide sequence ID" value="NZ_JBHRTK010000012.1"/>
</dbReference>
<dbReference type="SUPFAM" id="SSF51206">
    <property type="entry name" value="cAMP-binding domain-like"/>
    <property type="match status" value="1"/>
</dbReference>
<gene>
    <name evidence="6" type="ORF">ACFOHJ_10010</name>
</gene>
<evidence type="ECO:0000256" key="3">
    <source>
        <dbReference type="ARBA" id="ARBA00023163"/>
    </source>
</evidence>
<dbReference type="CDD" id="cd00038">
    <property type="entry name" value="CAP_ED"/>
    <property type="match status" value="1"/>
</dbReference>
<protein>
    <submittedName>
        <fullName evidence="6">Crp/Fnr family transcriptional regulator</fullName>
    </submittedName>
</protein>
<dbReference type="InterPro" id="IPR012318">
    <property type="entry name" value="HTH_CRP"/>
</dbReference>
<dbReference type="Pfam" id="PF13545">
    <property type="entry name" value="HTH_Crp_2"/>
    <property type="match status" value="1"/>
</dbReference>
<dbReference type="InterPro" id="IPR050397">
    <property type="entry name" value="Env_Response_Regulators"/>
</dbReference>